<feature type="transmembrane region" description="Helical" evidence="7">
    <location>
        <begin position="170"/>
        <end position="188"/>
    </location>
</feature>
<dbReference type="EC" id="2.3.1.225" evidence="7"/>
<proteinExistence type="inferred from homology"/>
<comment type="domain">
    <text evidence="7">The DHHC domain is required for palmitoyltransferase activity.</text>
</comment>
<dbReference type="Proteomes" id="UP001500889">
    <property type="component" value="Chromosome E"/>
</dbReference>
<dbReference type="InterPro" id="IPR001594">
    <property type="entry name" value="Palmitoyltrfase_DHHC"/>
</dbReference>
<dbReference type="PANTHER" id="PTHR12246">
    <property type="entry name" value="PALMITOYLTRANSFERASE ZDHHC16"/>
    <property type="match status" value="1"/>
</dbReference>
<organism evidence="9 10">
    <name type="scientific">Drosophila madeirensis</name>
    <name type="common">Fruit fly</name>
    <dbReference type="NCBI Taxonomy" id="30013"/>
    <lineage>
        <taxon>Eukaryota</taxon>
        <taxon>Metazoa</taxon>
        <taxon>Ecdysozoa</taxon>
        <taxon>Arthropoda</taxon>
        <taxon>Hexapoda</taxon>
        <taxon>Insecta</taxon>
        <taxon>Pterygota</taxon>
        <taxon>Neoptera</taxon>
        <taxon>Endopterygota</taxon>
        <taxon>Diptera</taxon>
        <taxon>Brachycera</taxon>
        <taxon>Muscomorpha</taxon>
        <taxon>Ephydroidea</taxon>
        <taxon>Drosophilidae</taxon>
        <taxon>Drosophila</taxon>
        <taxon>Sophophora</taxon>
    </lineage>
</organism>
<feature type="domain" description="Palmitoyltransferase DHHC" evidence="8">
    <location>
        <begin position="94"/>
        <end position="224"/>
    </location>
</feature>
<feature type="transmembrane region" description="Helical" evidence="7">
    <location>
        <begin position="143"/>
        <end position="164"/>
    </location>
</feature>
<evidence type="ECO:0000313" key="9">
    <source>
        <dbReference type="EMBL" id="BFG05051.1"/>
    </source>
</evidence>
<comment type="similarity">
    <text evidence="7">Belongs to the DHHC palmitoyltransferase family.</text>
</comment>
<evidence type="ECO:0000256" key="5">
    <source>
        <dbReference type="ARBA" id="ARBA00023136"/>
    </source>
</evidence>
<dbReference type="AlphaFoldDB" id="A0AAU9GC57"/>
<evidence type="ECO:0000256" key="4">
    <source>
        <dbReference type="ARBA" id="ARBA00022989"/>
    </source>
</evidence>
<reference evidence="9 10" key="1">
    <citation type="submission" date="2024-02" db="EMBL/GenBank/DDBJ databases">
        <title>A chromosome-level genome assembly of Drosophila madeirensis, a fruit fly species endemic to Madeira island.</title>
        <authorList>
            <person name="Tomihara K."/>
            <person name="Llopart A."/>
            <person name="Yamamoto D."/>
        </authorList>
    </citation>
    <scope>NUCLEOTIDE SEQUENCE [LARGE SCALE GENOMIC DNA]</scope>
    <source>
        <strain evidence="9 10">RF1</strain>
    </source>
</reference>
<dbReference type="EMBL" id="AP029267">
    <property type="protein sequence ID" value="BFG05051.1"/>
    <property type="molecule type" value="Genomic_DNA"/>
</dbReference>
<evidence type="ECO:0000259" key="8">
    <source>
        <dbReference type="Pfam" id="PF01529"/>
    </source>
</evidence>
<dbReference type="GO" id="GO:0016020">
    <property type="term" value="C:membrane"/>
    <property type="evidence" value="ECO:0007669"/>
    <property type="project" value="UniProtKB-SubCell"/>
</dbReference>
<keyword evidence="6 7" id="KW-0012">Acyltransferase</keyword>
<name>A0AAU9GC57_DROMD</name>
<comment type="subcellular location">
    <subcellularLocation>
        <location evidence="1">Membrane</location>
        <topology evidence="1">Multi-pass membrane protein</topology>
    </subcellularLocation>
</comment>
<feature type="transmembrane region" description="Helical" evidence="7">
    <location>
        <begin position="12"/>
        <end position="40"/>
    </location>
</feature>
<gene>
    <name evidence="9" type="ORF">DMAD_03873</name>
</gene>
<keyword evidence="2 7" id="KW-0808">Transferase</keyword>
<evidence type="ECO:0000256" key="7">
    <source>
        <dbReference type="RuleBase" id="RU079119"/>
    </source>
</evidence>
<protein>
    <recommendedName>
        <fullName evidence="7">Palmitoyltransferase</fullName>
        <ecNumber evidence="7">2.3.1.225</ecNumber>
    </recommendedName>
</protein>
<evidence type="ECO:0000256" key="3">
    <source>
        <dbReference type="ARBA" id="ARBA00022692"/>
    </source>
</evidence>
<keyword evidence="3 7" id="KW-0812">Transmembrane</keyword>
<evidence type="ECO:0000256" key="2">
    <source>
        <dbReference type="ARBA" id="ARBA00022679"/>
    </source>
</evidence>
<dbReference type="GO" id="GO:0019706">
    <property type="term" value="F:protein-cysteine S-palmitoyltransferase activity"/>
    <property type="evidence" value="ECO:0007669"/>
    <property type="project" value="UniProtKB-EC"/>
</dbReference>
<evidence type="ECO:0000256" key="6">
    <source>
        <dbReference type="ARBA" id="ARBA00023315"/>
    </source>
</evidence>
<sequence>MKIRSNPLPRRLADVLCFLLIGVFLPIVFIFEIVVVLPAFHEPGGFFHTFTFLMAMFLVFNIKGNMIACMMIDTSVDVKQVEPPPEQSAERLEWRECTECNRLAPPRSWHCKICGACILKRDHHCLYTGCCIGHRNHRFFMGFIFYLFLGSVYALVYNSIYMWIIHGSIYSNWLTLLKLTCPMLLLVTGGFWTNIYLLFYSLNVLALAYGVLLLGYHVPIVLRGGVSADRTKQRKLKYKRGVMENLRSVFGVRMHIAWLSPLIRSDLPDDGYHWKASNSTTAKESKD</sequence>
<keyword evidence="4 7" id="KW-1133">Transmembrane helix</keyword>
<comment type="catalytic activity">
    <reaction evidence="7">
        <text>L-cysteinyl-[protein] + hexadecanoyl-CoA = S-hexadecanoyl-L-cysteinyl-[protein] + CoA</text>
        <dbReference type="Rhea" id="RHEA:36683"/>
        <dbReference type="Rhea" id="RHEA-COMP:10131"/>
        <dbReference type="Rhea" id="RHEA-COMP:11032"/>
        <dbReference type="ChEBI" id="CHEBI:29950"/>
        <dbReference type="ChEBI" id="CHEBI:57287"/>
        <dbReference type="ChEBI" id="CHEBI:57379"/>
        <dbReference type="ChEBI" id="CHEBI:74151"/>
        <dbReference type="EC" id="2.3.1.225"/>
    </reaction>
</comment>
<keyword evidence="5 7" id="KW-0472">Membrane</keyword>
<dbReference type="PROSITE" id="PS50216">
    <property type="entry name" value="DHHC"/>
    <property type="match status" value="1"/>
</dbReference>
<evidence type="ECO:0000256" key="1">
    <source>
        <dbReference type="ARBA" id="ARBA00004141"/>
    </source>
</evidence>
<feature type="transmembrane region" description="Helical" evidence="7">
    <location>
        <begin position="195"/>
        <end position="216"/>
    </location>
</feature>
<evidence type="ECO:0000313" key="10">
    <source>
        <dbReference type="Proteomes" id="UP001500889"/>
    </source>
</evidence>
<dbReference type="Pfam" id="PF01529">
    <property type="entry name" value="DHHC"/>
    <property type="match status" value="1"/>
</dbReference>
<accession>A0AAU9GC57</accession>
<feature type="transmembrane region" description="Helical" evidence="7">
    <location>
        <begin position="46"/>
        <end position="62"/>
    </location>
</feature>
<keyword evidence="10" id="KW-1185">Reference proteome</keyword>
<dbReference type="InterPro" id="IPR039859">
    <property type="entry name" value="PFA4/ZDH16/20/ERF2-like"/>
</dbReference>